<evidence type="ECO:0000259" key="1">
    <source>
        <dbReference type="PROSITE" id="PS50994"/>
    </source>
</evidence>
<dbReference type="PANTHER" id="PTHR37984:SF15">
    <property type="entry name" value="INTEGRASE CATALYTIC DOMAIN-CONTAINING PROTEIN"/>
    <property type="match status" value="1"/>
</dbReference>
<evidence type="ECO:0000313" key="2">
    <source>
        <dbReference type="EMBL" id="KII65995.1"/>
    </source>
</evidence>
<dbReference type="EMBL" id="JWZT01003647">
    <property type="protein sequence ID" value="KII65995.1"/>
    <property type="molecule type" value="Genomic_DNA"/>
</dbReference>
<dbReference type="Gene3D" id="3.30.420.10">
    <property type="entry name" value="Ribonuclease H-like superfamily/Ribonuclease H"/>
    <property type="match status" value="1"/>
</dbReference>
<gene>
    <name evidence="2" type="ORF">RF11_15810</name>
</gene>
<dbReference type="Pfam" id="PF17921">
    <property type="entry name" value="Integrase_H2C2"/>
    <property type="match status" value="1"/>
</dbReference>
<protein>
    <submittedName>
        <fullName evidence="2">Transposon Tf2-9 polyprotein</fullName>
    </submittedName>
</protein>
<dbReference type="PROSITE" id="PS50994">
    <property type="entry name" value="INTEGRASE"/>
    <property type="match status" value="1"/>
</dbReference>
<dbReference type="OrthoDB" id="5986823at2759"/>
<dbReference type="PANTHER" id="PTHR37984">
    <property type="entry name" value="PROTEIN CBG26694"/>
    <property type="match status" value="1"/>
</dbReference>
<evidence type="ECO:0000313" key="3">
    <source>
        <dbReference type="Proteomes" id="UP000031668"/>
    </source>
</evidence>
<dbReference type="InterPro" id="IPR001584">
    <property type="entry name" value="Integrase_cat-core"/>
</dbReference>
<dbReference type="GO" id="GO:0015074">
    <property type="term" value="P:DNA integration"/>
    <property type="evidence" value="ECO:0007669"/>
    <property type="project" value="InterPro"/>
</dbReference>
<proteinExistence type="predicted"/>
<dbReference type="Proteomes" id="UP000031668">
    <property type="component" value="Unassembled WGS sequence"/>
</dbReference>
<accession>A0A0C2MNQ2</accession>
<dbReference type="InterPro" id="IPR050951">
    <property type="entry name" value="Retrovirus_Pol_polyprotein"/>
</dbReference>
<organism evidence="2 3">
    <name type="scientific">Thelohanellus kitauei</name>
    <name type="common">Myxosporean</name>
    <dbReference type="NCBI Taxonomy" id="669202"/>
    <lineage>
        <taxon>Eukaryota</taxon>
        <taxon>Metazoa</taxon>
        <taxon>Cnidaria</taxon>
        <taxon>Myxozoa</taxon>
        <taxon>Myxosporea</taxon>
        <taxon>Bivalvulida</taxon>
        <taxon>Platysporina</taxon>
        <taxon>Myxobolidae</taxon>
        <taxon>Thelohanellus</taxon>
    </lineage>
</organism>
<dbReference type="InterPro" id="IPR036397">
    <property type="entry name" value="RNaseH_sf"/>
</dbReference>
<keyword evidence="3" id="KW-1185">Reference proteome</keyword>
<dbReference type="SUPFAM" id="SSF53098">
    <property type="entry name" value="Ribonuclease H-like"/>
    <property type="match status" value="1"/>
</dbReference>
<comment type="caution">
    <text evidence="2">The sequence shown here is derived from an EMBL/GenBank/DDBJ whole genome shotgun (WGS) entry which is preliminary data.</text>
</comment>
<dbReference type="GO" id="GO:0003676">
    <property type="term" value="F:nucleic acid binding"/>
    <property type="evidence" value="ECO:0007669"/>
    <property type="project" value="InterPro"/>
</dbReference>
<dbReference type="Pfam" id="PF00665">
    <property type="entry name" value="rve"/>
    <property type="match status" value="1"/>
</dbReference>
<dbReference type="InterPro" id="IPR012337">
    <property type="entry name" value="RNaseH-like_sf"/>
</dbReference>
<feature type="domain" description="Integrase catalytic" evidence="1">
    <location>
        <begin position="111"/>
        <end position="213"/>
    </location>
</feature>
<dbReference type="OMA" id="WHEMAKL"/>
<sequence length="213" mass="24196">MAKSQSTNLSQLVGKISGLILQEIKIGDLGTNLICDVSTGKPPPLVLPDWRRRVFDMIHNISHPSIRATKNLISSKFMWEGLRKQVTERAKKCLSCQSSKVYKHVKSPFGSYALPSKRFNHINVDIVWPFPVCKGYTYLHTIVDRFTRWPEAIPLQDISAATCARALISGWICRFGLPCDISSDRGTQFTSEVWHEMAKLFDIQLHHTTSYHP</sequence>
<reference evidence="2 3" key="1">
    <citation type="journal article" date="2014" name="Genome Biol. Evol.">
        <title>The genome of the myxosporean Thelohanellus kitauei shows adaptations to nutrient acquisition within its fish host.</title>
        <authorList>
            <person name="Yang Y."/>
            <person name="Xiong J."/>
            <person name="Zhou Z."/>
            <person name="Huo F."/>
            <person name="Miao W."/>
            <person name="Ran C."/>
            <person name="Liu Y."/>
            <person name="Zhang J."/>
            <person name="Feng J."/>
            <person name="Wang M."/>
            <person name="Wang M."/>
            <person name="Wang L."/>
            <person name="Yao B."/>
        </authorList>
    </citation>
    <scope>NUCLEOTIDE SEQUENCE [LARGE SCALE GENOMIC DNA]</scope>
    <source>
        <strain evidence="2">Wuqing</strain>
    </source>
</reference>
<dbReference type="Gene3D" id="1.10.340.70">
    <property type="match status" value="1"/>
</dbReference>
<dbReference type="InterPro" id="IPR041588">
    <property type="entry name" value="Integrase_H2C2"/>
</dbReference>
<name>A0A0C2MNQ2_THEKT</name>
<dbReference type="AlphaFoldDB" id="A0A0C2MNQ2"/>